<evidence type="ECO:0000313" key="1">
    <source>
        <dbReference type="EMBL" id="MBC5646660.1"/>
    </source>
</evidence>
<dbReference type="Pfam" id="PF13310">
    <property type="entry name" value="Virulence_RhuM"/>
    <property type="match status" value="1"/>
</dbReference>
<dbReference type="RefSeq" id="WP_186962075.1">
    <property type="nucleotide sequence ID" value="NZ_JACOOI010000075.1"/>
</dbReference>
<dbReference type="InterPro" id="IPR011204">
    <property type="entry name" value="Virulence_RhuM-like"/>
</dbReference>
<accession>A0ABR7EA62</accession>
<dbReference type="PANTHER" id="PTHR35810:SF1">
    <property type="entry name" value="CYTOPLASMIC PROTEIN"/>
    <property type="match status" value="1"/>
</dbReference>
<dbReference type="EMBL" id="JACOOI010000075">
    <property type="protein sequence ID" value="MBC5646660.1"/>
    <property type="molecule type" value="Genomic_DNA"/>
</dbReference>
<protein>
    <submittedName>
        <fullName evidence="1">Virulence RhuM family protein</fullName>
    </submittedName>
</protein>
<evidence type="ECO:0000313" key="2">
    <source>
        <dbReference type="Proteomes" id="UP000644010"/>
    </source>
</evidence>
<organism evidence="1 2">
    <name type="scientific">Parabacteroides segnis</name>
    <dbReference type="NCBI Taxonomy" id="2763058"/>
    <lineage>
        <taxon>Bacteria</taxon>
        <taxon>Pseudomonadati</taxon>
        <taxon>Bacteroidota</taxon>
        <taxon>Bacteroidia</taxon>
        <taxon>Bacteroidales</taxon>
        <taxon>Tannerellaceae</taxon>
        <taxon>Parabacteroides</taxon>
    </lineage>
</organism>
<reference evidence="1 2" key="1">
    <citation type="submission" date="2020-08" db="EMBL/GenBank/DDBJ databases">
        <title>Genome public.</title>
        <authorList>
            <person name="Liu C."/>
            <person name="Sun Q."/>
        </authorList>
    </citation>
    <scope>NUCLEOTIDE SEQUENCE [LARGE SCALE GENOMIC DNA]</scope>
    <source>
        <strain evidence="1 2">BX2</strain>
    </source>
</reference>
<keyword evidence="2" id="KW-1185">Reference proteome</keyword>
<proteinExistence type="predicted"/>
<dbReference type="PANTHER" id="PTHR35810">
    <property type="entry name" value="CYTOPLASMIC PROTEIN-RELATED"/>
    <property type="match status" value="1"/>
</dbReference>
<gene>
    <name evidence="1" type="ORF">H8S77_27805</name>
</gene>
<dbReference type="Proteomes" id="UP000644010">
    <property type="component" value="Unassembled WGS sequence"/>
</dbReference>
<sequence length="287" mass="33639">MENKGEIIVYQSDTTLQLKVRMEDETVWLTQAQMVELFQRDVSVISRHINNIFKEGELEKKSNLHFLQIANSDKPLTLYSLDVIISVGYRVKSQRGTQFRIWANKVLKDYMLKGYVMDKRIDRIEQTLSEQVDKLIIHDNMLVDHDKKIDFFIKTSLPPVEGVFYDGQLFDAYKFVADLIRTATTSLILIDNYIDDTVLTLFTKRIPGVSVTIYTAQISKQLSLDLQRHNSQYEPIDIRRFNQSHDRFLIIDEKELYHIGASLKDLGKKWFAFSKMQLDIKELLKHL</sequence>
<name>A0ABR7EA62_9BACT</name>
<comment type="caution">
    <text evidence="1">The sequence shown here is derived from an EMBL/GenBank/DDBJ whole genome shotgun (WGS) entry which is preliminary data.</text>
</comment>